<dbReference type="GO" id="GO:0004252">
    <property type="term" value="F:serine-type endopeptidase activity"/>
    <property type="evidence" value="ECO:0007669"/>
    <property type="project" value="UniProtKB-UniRule"/>
</dbReference>
<keyword evidence="9" id="KW-1185">Reference proteome</keyword>
<dbReference type="PANTHER" id="PTHR14218:SF15">
    <property type="entry name" value="TRIPEPTIDYL-PEPTIDASE 1"/>
    <property type="match status" value="1"/>
</dbReference>
<feature type="chain" id="PRO_5043475547" description="Peptidase S53 domain-containing protein" evidence="6">
    <location>
        <begin position="18"/>
        <end position="458"/>
    </location>
</feature>
<keyword evidence="6" id="KW-0732">Signal</keyword>
<evidence type="ECO:0000256" key="1">
    <source>
        <dbReference type="ARBA" id="ARBA00022670"/>
    </source>
</evidence>
<dbReference type="PROSITE" id="PS00138">
    <property type="entry name" value="SUBTILASE_SER"/>
    <property type="match status" value="1"/>
</dbReference>
<name>A0AAW2YYB0_9EUKA</name>
<dbReference type="AlphaFoldDB" id="A0AAW2YYB0"/>
<feature type="compositionally biased region" description="Low complexity" evidence="5">
    <location>
        <begin position="378"/>
        <end position="421"/>
    </location>
</feature>
<comment type="caution">
    <text evidence="4">Lacks conserved residue(s) required for the propagation of feature annotation.</text>
</comment>
<dbReference type="InterPro" id="IPR000209">
    <property type="entry name" value="Peptidase_S8/S53_dom"/>
</dbReference>
<evidence type="ECO:0000256" key="3">
    <source>
        <dbReference type="ARBA" id="ARBA00022825"/>
    </source>
</evidence>
<feature type="signal peptide" evidence="6">
    <location>
        <begin position="1"/>
        <end position="17"/>
    </location>
</feature>
<dbReference type="SUPFAM" id="SSF52743">
    <property type="entry name" value="Subtilisin-like"/>
    <property type="match status" value="1"/>
</dbReference>
<dbReference type="GO" id="GO:0008240">
    <property type="term" value="F:tripeptidyl-peptidase activity"/>
    <property type="evidence" value="ECO:0007669"/>
    <property type="project" value="TreeGrafter"/>
</dbReference>
<dbReference type="Pfam" id="PF00082">
    <property type="entry name" value="Peptidase_S8"/>
    <property type="match status" value="1"/>
</dbReference>
<feature type="active site" description="Charge relay system" evidence="4">
    <location>
        <position position="305"/>
    </location>
</feature>
<keyword evidence="1 4" id="KW-0645">Protease</keyword>
<evidence type="ECO:0000256" key="6">
    <source>
        <dbReference type="SAM" id="SignalP"/>
    </source>
</evidence>
<organism evidence="8 9">
    <name type="scientific">Acrasis kona</name>
    <dbReference type="NCBI Taxonomy" id="1008807"/>
    <lineage>
        <taxon>Eukaryota</taxon>
        <taxon>Discoba</taxon>
        <taxon>Heterolobosea</taxon>
        <taxon>Tetramitia</taxon>
        <taxon>Eutetramitia</taxon>
        <taxon>Acrasidae</taxon>
        <taxon>Acrasis</taxon>
    </lineage>
</organism>
<evidence type="ECO:0000313" key="8">
    <source>
        <dbReference type="EMBL" id="KAL0482067.1"/>
    </source>
</evidence>
<dbReference type="InterPro" id="IPR050819">
    <property type="entry name" value="Tripeptidyl-peptidase_I"/>
</dbReference>
<protein>
    <recommendedName>
        <fullName evidence="7">Peptidase S53 domain-containing protein</fullName>
    </recommendedName>
</protein>
<evidence type="ECO:0000256" key="2">
    <source>
        <dbReference type="ARBA" id="ARBA00022801"/>
    </source>
</evidence>
<evidence type="ECO:0000256" key="5">
    <source>
        <dbReference type="SAM" id="MobiDB-lite"/>
    </source>
</evidence>
<dbReference type="Proteomes" id="UP001431209">
    <property type="component" value="Unassembled WGS sequence"/>
</dbReference>
<dbReference type="PROSITE" id="PS51695">
    <property type="entry name" value="SEDOLISIN"/>
    <property type="match status" value="1"/>
</dbReference>
<keyword evidence="3 4" id="KW-0720">Serine protease</keyword>
<keyword evidence="2 4" id="KW-0378">Hydrolase</keyword>
<feature type="active site" description="Charge relay system" evidence="4">
    <location>
        <position position="136"/>
    </location>
</feature>
<evidence type="ECO:0000313" key="9">
    <source>
        <dbReference type="Proteomes" id="UP001431209"/>
    </source>
</evidence>
<dbReference type="CDD" id="cd04056">
    <property type="entry name" value="Peptidases_S53"/>
    <property type="match status" value="1"/>
</dbReference>
<accession>A0AAW2YYB0</accession>
<proteinExistence type="predicted"/>
<gene>
    <name evidence="8" type="ORF">AKO1_013250</name>
</gene>
<feature type="active site" description="Charge relay system" evidence="4">
    <location>
        <position position="132"/>
    </location>
</feature>
<dbReference type="InterPro" id="IPR036852">
    <property type="entry name" value="Peptidase_S8/S53_dom_sf"/>
</dbReference>
<dbReference type="InterPro" id="IPR023828">
    <property type="entry name" value="Peptidase_S8_Ser-AS"/>
</dbReference>
<sequence>MESLSVLLLLLISIAVAVSTGGKARSYAIINRNPPRRTRAAPDARGVMVSGFSPAELKAAYNYNTSMAAGSGKTVGIVACYDSPSIEQELAVYSNMFGLPPCTTANGCFKKVGQTGSSTIPTAPDDEDWIGEISLDVQMVHGISPGAKILLVLAETSSSVDVLKAILYAAKNSDYVSMSLGFPEDSDSPTYENTYFKVPNVTYFCASGDYGPGVDYPTSSPNVIAVGGTSLYLSTDNIVETGWTGSGGGVSSYSSAPNIQLTDPRVRALDKTGFRKVPDLSSVGDPTTGVAVYTKGNWELMGGTSASCPIIAARAAQTGVVLTVASIYSGSIKFRDITQGYSETPSASLRYNCKVDYDFVTGLGSWVGTYIGPNNYTTSATTTSSPTTTRSGTTSATTTSSPTSTRSGTTSASPTTTTTTTNAPETTKAPWWSIFTSSSQSNRANVFLILFCAVLCLV</sequence>
<comment type="caution">
    <text evidence="8">The sequence shown here is derived from an EMBL/GenBank/DDBJ whole genome shotgun (WGS) entry which is preliminary data.</text>
</comment>
<evidence type="ECO:0000259" key="7">
    <source>
        <dbReference type="PROSITE" id="PS51695"/>
    </source>
</evidence>
<feature type="region of interest" description="Disordered" evidence="5">
    <location>
        <begin position="378"/>
        <end position="424"/>
    </location>
</feature>
<dbReference type="GO" id="GO:0006508">
    <property type="term" value="P:proteolysis"/>
    <property type="evidence" value="ECO:0007669"/>
    <property type="project" value="UniProtKB-KW"/>
</dbReference>
<evidence type="ECO:0000256" key="4">
    <source>
        <dbReference type="PROSITE-ProRule" id="PRU01032"/>
    </source>
</evidence>
<feature type="domain" description="Peptidase S53" evidence="7">
    <location>
        <begin position="51"/>
        <end position="378"/>
    </location>
</feature>
<reference evidence="8 9" key="1">
    <citation type="submission" date="2024-03" db="EMBL/GenBank/DDBJ databases">
        <title>The Acrasis kona genome and developmental transcriptomes reveal deep origins of eukaryotic multicellular pathways.</title>
        <authorList>
            <person name="Sheikh S."/>
            <person name="Fu C.-J."/>
            <person name="Brown M.W."/>
            <person name="Baldauf S.L."/>
        </authorList>
    </citation>
    <scope>NUCLEOTIDE SEQUENCE [LARGE SCALE GENOMIC DNA]</scope>
    <source>
        <strain evidence="8 9">ATCC MYA-3509</strain>
    </source>
</reference>
<dbReference type="Gene3D" id="3.40.50.200">
    <property type="entry name" value="Peptidase S8/S53 domain"/>
    <property type="match status" value="1"/>
</dbReference>
<dbReference type="InterPro" id="IPR030400">
    <property type="entry name" value="Sedolisin_dom"/>
</dbReference>
<dbReference type="PANTHER" id="PTHR14218">
    <property type="entry name" value="PROTEASE S8 TRIPEPTIDYL PEPTIDASE I CLN2"/>
    <property type="match status" value="1"/>
</dbReference>
<dbReference type="EMBL" id="JAOPGA020000814">
    <property type="protein sequence ID" value="KAL0482067.1"/>
    <property type="molecule type" value="Genomic_DNA"/>
</dbReference>